<evidence type="ECO:0000313" key="1">
    <source>
        <dbReference type="EMBL" id="GIH79363.1"/>
    </source>
</evidence>
<reference evidence="1 2" key="1">
    <citation type="submission" date="2021-01" db="EMBL/GenBank/DDBJ databases">
        <title>Whole genome shotgun sequence of Planobispora longispora NBRC 13918.</title>
        <authorList>
            <person name="Komaki H."/>
            <person name="Tamura T."/>
        </authorList>
    </citation>
    <scope>NUCLEOTIDE SEQUENCE [LARGE SCALE GENOMIC DNA]</scope>
    <source>
        <strain evidence="1 2">NBRC 13918</strain>
    </source>
</reference>
<dbReference type="Pfam" id="PF13830">
    <property type="entry name" value="DUF4192"/>
    <property type="match status" value="1"/>
</dbReference>
<comment type="caution">
    <text evidence="1">The sequence shown here is derived from an EMBL/GenBank/DDBJ whole genome shotgun (WGS) entry which is preliminary data.</text>
</comment>
<protein>
    <recommendedName>
        <fullName evidence="3">DUF4192 domain-containing protein</fullName>
    </recommendedName>
</protein>
<name>A0A8J3RW98_9ACTN</name>
<evidence type="ECO:0008006" key="3">
    <source>
        <dbReference type="Google" id="ProtNLM"/>
    </source>
</evidence>
<dbReference type="AlphaFoldDB" id="A0A8J3RW98"/>
<proteinExistence type="predicted"/>
<gene>
    <name evidence="1" type="ORF">Plo01_57920</name>
</gene>
<dbReference type="Proteomes" id="UP000616724">
    <property type="component" value="Unassembled WGS sequence"/>
</dbReference>
<dbReference type="EMBL" id="BOOH01000048">
    <property type="protein sequence ID" value="GIH79363.1"/>
    <property type="molecule type" value="Genomic_DNA"/>
</dbReference>
<keyword evidence="2" id="KW-1185">Reference proteome</keyword>
<evidence type="ECO:0000313" key="2">
    <source>
        <dbReference type="Proteomes" id="UP000616724"/>
    </source>
</evidence>
<organism evidence="1 2">
    <name type="scientific">Planobispora longispora</name>
    <dbReference type="NCBI Taxonomy" id="28887"/>
    <lineage>
        <taxon>Bacteria</taxon>
        <taxon>Bacillati</taxon>
        <taxon>Actinomycetota</taxon>
        <taxon>Actinomycetes</taxon>
        <taxon>Streptosporangiales</taxon>
        <taxon>Streptosporangiaceae</taxon>
        <taxon>Planobispora</taxon>
    </lineage>
</organism>
<dbReference type="InterPro" id="IPR025447">
    <property type="entry name" value="DUF4192"/>
</dbReference>
<sequence length="347" mass="37384">MPYLLGFHPADSLVVIGLKGTPPRGRLHLTARWDLPLAVPGSGRIVSLLDKEEITRAVVVGYGPGSLVTPAADAVITSFRESRITLLDVLRVEDGRYWSYLCSRADCCPPAGLPYDRENSVIAAQATVHGLVALPDRAALERSLAPLGGPERVAMSRVTARVLEELRGRLAECGDADRFAAEFVADGIARVREAVAAYAAGGRLDDERAARLGIDLAVIRVRDEAWALIAEKDREVHHRLWHDLTRRLEPGFAAPAASLLAMAAWCRGDSALAGIALARARDADPGYSMANLLTQALHHMLPPSALNDRMPNSEELDQEMGDPRASWLLPMAALLRESPPGPISLAG</sequence>
<accession>A0A8J3RW98</accession>